<evidence type="ECO:0000256" key="1">
    <source>
        <dbReference type="SAM" id="Phobius"/>
    </source>
</evidence>
<dbReference type="EMBL" id="ML170313">
    <property type="protein sequence ID" value="TDL14707.1"/>
    <property type="molecule type" value="Genomic_DNA"/>
</dbReference>
<evidence type="ECO:0000313" key="4">
    <source>
        <dbReference type="Proteomes" id="UP000294933"/>
    </source>
</evidence>
<gene>
    <name evidence="3" type="ORF">BD410DRAFT_699450</name>
</gene>
<feature type="transmembrane region" description="Helical" evidence="1">
    <location>
        <begin position="27"/>
        <end position="44"/>
    </location>
</feature>
<name>A0A4Y7PH69_9AGAM</name>
<feature type="transmembrane region" description="Helical" evidence="1">
    <location>
        <begin position="162"/>
        <end position="183"/>
    </location>
</feature>
<feature type="non-terminal residue" evidence="3">
    <location>
        <position position="1"/>
    </location>
</feature>
<reference evidence="3 4" key="1">
    <citation type="submission" date="2018-06" db="EMBL/GenBank/DDBJ databases">
        <title>A transcriptomic atlas of mushroom development highlights an independent origin of complex multicellularity.</title>
        <authorList>
            <consortium name="DOE Joint Genome Institute"/>
            <person name="Krizsan K."/>
            <person name="Almasi E."/>
            <person name="Merenyi Z."/>
            <person name="Sahu N."/>
            <person name="Viragh M."/>
            <person name="Koszo T."/>
            <person name="Mondo S."/>
            <person name="Kiss B."/>
            <person name="Balint B."/>
            <person name="Kues U."/>
            <person name="Barry K."/>
            <person name="Hegedus J.C."/>
            <person name="Henrissat B."/>
            <person name="Johnson J."/>
            <person name="Lipzen A."/>
            <person name="Ohm R."/>
            <person name="Nagy I."/>
            <person name="Pangilinan J."/>
            <person name="Yan J."/>
            <person name="Xiong Y."/>
            <person name="Grigoriev I.V."/>
            <person name="Hibbett D.S."/>
            <person name="Nagy L.G."/>
        </authorList>
    </citation>
    <scope>NUCLEOTIDE SEQUENCE [LARGE SCALE GENOMIC DNA]</scope>
    <source>
        <strain evidence="3 4">SZMC22713</strain>
    </source>
</reference>
<keyword evidence="1" id="KW-0812">Transmembrane</keyword>
<accession>A0A4Y7PH69</accession>
<feature type="non-terminal residue" evidence="3">
    <location>
        <position position="222"/>
    </location>
</feature>
<evidence type="ECO:0000313" key="3">
    <source>
        <dbReference type="EMBL" id="TDL14707.1"/>
    </source>
</evidence>
<dbReference type="Proteomes" id="UP000294933">
    <property type="component" value="Unassembled WGS sequence"/>
</dbReference>
<dbReference type="VEuPathDB" id="FungiDB:BD410DRAFT_699450"/>
<sequence length="222" mass="24791">QMWSLYVDEAKRFDRALVESWKGEMDGILIFAGLFSASLTAFIVESYKKLSPDSGDETITLLAQISSQLVAISNGRNITASTPPPAHLLFQPTSGVVAVNILWFLSLTLALVCALSATMVEQWSRNYLQLVERRPTPSNRARIRAYLYEGVERFRMIAVVEAIPTLLHVSLFLFLIGLVLFLFPINLHIALILLIVLIGVVALYATVTVLPLRYKNCPYHTP</sequence>
<keyword evidence="4" id="KW-1185">Reference proteome</keyword>
<dbReference type="Pfam" id="PF20153">
    <property type="entry name" value="DUF6535"/>
    <property type="match status" value="1"/>
</dbReference>
<feature type="transmembrane region" description="Helical" evidence="1">
    <location>
        <begin position="189"/>
        <end position="212"/>
    </location>
</feature>
<dbReference type="AlphaFoldDB" id="A0A4Y7PH69"/>
<evidence type="ECO:0000259" key="2">
    <source>
        <dbReference type="Pfam" id="PF20153"/>
    </source>
</evidence>
<organism evidence="3 4">
    <name type="scientific">Rickenella mellea</name>
    <dbReference type="NCBI Taxonomy" id="50990"/>
    <lineage>
        <taxon>Eukaryota</taxon>
        <taxon>Fungi</taxon>
        <taxon>Dikarya</taxon>
        <taxon>Basidiomycota</taxon>
        <taxon>Agaricomycotina</taxon>
        <taxon>Agaricomycetes</taxon>
        <taxon>Hymenochaetales</taxon>
        <taxon>Rickenellaceae</taxon>
        <taxon>Rickenella</taxon>
    </lineage>
</organism>
<feature type="transmembrane region" description="Helical" evidence="1">
    <location>
        <begin position="101"/>
        <end position="120"/>
    </location>
</feature>
<dbReference type="OrthoDB" id="3235960at2759"/>
<protein>
    <recommendedName>
        <fullName evidence="2">DUF6535 domain-containing protein</fullName>
    </recommendedName>
</protein>
<keyword evidence="1" id="KW-1133">Transmembrane helix</keyword>
<proteinExistence type="predicted"/>
<keyword evidence="1" id="KW-0472">Membrane</keyword>
<feature type="domain" description="DUF6535" evidence="2">
    <location>
        <begin position="3"/>
        <end position="183"/>
    </location>
</feature>
<dbReference type="InterPro" id="IPR045338">
    <property type="entry name" value="DUF6535"/>
</dbReference>